<dbReference type="PANTHER" id="PTHR35271">
    <property type="entry name" value="ABC TRANSPORTER, SUBSTRATE-BINDING LIPOPROTEIN-RELATED"/>
    <property type="match status" value="1"/>
</dbReference>
<dbReference type="Gene3D" id="3.40.50.2300">
    <property type="match status" value="2"/>
</dbReference>
<sequence length="349" mass="37011">MNNNHHQPARGRALTATIIVIALILVGDFVYQLGKHNTSGENSSKHQIARVGILQYVSHPALNQIHKGVVDGLKKEGFVDGKNIQIFDQNGQADQSKLATMSEQLANKKSDVLVGIATPAAQALANATSSIPIVLGAVTDPVAAGLVKDMKTPGKNITGVSDQPPVTSQIQLGKTLMPQAKTVGMLYSSTEANSKSQIDTASKAASDLGMQVKKFAVPSSNEIAQTVQVMSDQCDFIYIPLDNTIANAMPTVTDEANKKQRPVITSVDTMVRQGGLATIGVNQYQLGLETGRMAAEILKGSSKPANTPVYTFSTGDTIINKDQARKLGIEVPESVLKKAILVNTEAGKQ</sequence>
<accession>A0A1C4H371</accession>
<dbReference type="EMBL" id="FMBL01000001">
    <property type="protein sequence ID" value="SCC79048.1"/>
    <property type="molecule type" value="Genomic_DNA"/>
</dbReference>
<dbReference type="Pfam" id="PF04392">
    <property type="entry name" value="ABC_sub_bind"/>
    <property type="match status" value="1"/>
</dbReference>
<evidence type="ECO:0000313" key="2">
    <source>
        <dbReference type="EMBL" id="SCC79048.1"/>
    </source>
</evidence>
<dbReference type="RefSeq" id="WP_091847365.1">
    <property type="nucleotide sequence ID" value="NZ_FMBL01000001.1"/>
</dbReference>
<gene>
    <name evidence="2" type="ORF">GA0061077_0549</name>
</gene>
<dbReference type="InterPro" id="IPR028082">
    <property type="entry name" value="Peripla_BP_I"/>
</dbReference>
<dbReference type="SUPFAM" id="SSF53822">
    <property type="entry name" value="Periplasmic binding protein-like I"/>
    <property type="match status" value="1"/>
</dbReference>
<proteinExistence type="predicted"/>
<evidence type="ECO:0000313" key="3">
    <source>
        <dbReference type="Proteomes" id="UP000242610"/>
    </source>
</evidence>
<dbReference type="InterPro" id="IPR007487">
    <property type="entry name" value="ABC_transpt-TYRBP-like"/>
</dbReference>
<dbReference type="AlphaFoldDB" id="A0A1C4H371"/>
<dbReference type="PANTHER" id="PTHR35271:SF1">
    <property type="entry name" value="ABC TRANSPORTER, SUBSTRATE-BINDING LIPOPROTEIN"/>
    <property type="match status" value="1"/>
</dbReference>
<reference evidence="3" key="1">
    <citation type="submission" date="2016-08" db="EMBL/GenBank/DDBJ databases">
        <authorList>
            <person name="Varghese N."/>
            <person name="Submissions Spin"/>
        </authorList>
    </citation>
    <scope>NUCLEOTIDE SEQUENCE [LARGE SCALE GENOMIC DNA]</scope>
    <source>
        <strain evidence="3">R-52791</strain>
    </source>
</reference>
<dbReference type="InterPro" id="IPR047776">
    <property type="entry name" value="ABC_SBP_TrpX-like"/>
</dbReference>
<organism evidence="2 3">
    <name type="scientific">Bifidobacterium commune</name>
    <dbReference type="NCBI Taxonomy" id="1505727"/>
    <lineage>
        <taxon>Bacteria</taxon>
        <taxon>Bacillati</taxon>
        <taxon>Actinomycetota</taxon>
        <taxon>Actinomycetes</taxon>
        <taxon>Bifidobacteriales</taxon>
        <taxon>Bifidobacteriaceae</taxon>
        <taxon>Bifidobacterium</taxon>
    </lineage>
</organism>
<keyword evidence="1" id="KW-1133">Transmembrane helix</keyword>
<evidence type="ECO:0000256" key="1">
    <source>
        <dbReference type="SAM" id="Phobius"/>
    </source>
</evidence>
<dbReference type="OrthoDB" id="9776955at2"/>
<name>A0A1C4H371_9BIFI</name>
<dbReference type="STRING" id="1505727.GA0061077_0549"/>
<keyword evidence="1" id="KW-0812">Transmembrane</keyword>
<keyword evidence="3" id="KW-1185">Reference proteome</keyword>
<dbReference type="CDD" id="cd06325">
    <property type="entry name" value="PBP1_ABC_unchar_transporter"/>
    <property type="match status" value="1"/>
</dbReference>
<keyword evidence="1" id="KW-0472">Membrane</keyword>
<feature type="transmembrane region" description="Helical" evidence="1">
    <location>
        <begin position="12"/>
        <end position="34"/>
    </location>
</feature>
<dbReference type="Proteomes" id="UP000242610">
    <property type="component" value="Unassembled WGS sequence"/>
</dbReference>
<protein>
    <submittedName>
        <fullName evidence="2">Putative ABC transport system substrate-binding protein</fullName>
    </submittedName>
</protein>
<dbReference type="NCBIfam" id="NF041285">
    <property type="entry name" value="ABC_SBP_TrpX"/>
    <property type="match status" value="1"/>
</dbReference>